<organism evidence="1 2">
    <name type="scientific">Meloidogyne enterolobii</name>
    <name type="common">Root-knot nematode worm</name>
    <name type="synonym">Meloidogyne mayaguensis</name>
    <dbReference type="NCBI Taxonomy" id="390850"/>
    <lineage>
        <taxon>Eukaryota</taxon>
        <taxon>Metazoa</taxon>
        <taxon>Ecdysozoa</taxon>
        <taxon>Nematoda</taxon>
        <taxon>Chromadorea</taxon>
        <taxon>Rhabditida</taxon>
        <taxon>Tylenchina</taxon>
        <taxon>Tylenchomorpha</taxon>
        <taxon>Tylenchoidea</taxon>
        <taxon>Meloidogynidae</taxon>
        <taxon>Meloidogyninae</taxon>
        <taxon>Meloidogyne</taxon>
    </lineage>
</organism>
<proteinExistence type="predicted"/>
<protein>
    <submittedName>
        <fullName evidence="1">Uncharacterized protein</fullName>
    </submittedName>
</protein>
<dbReference type="EMBL" id="CAVMJV010000123">
    <property type="protein sequence ID" value="CAK5106764.1"/>
    <property type="molecule type" value="Genomic_DNA"/>
</dbReference>
<sequence>MVINRLEKLFVTNDTASILNKLEDQYPAARIIHLAAYVQEKQMGFYSNTVVIFAASLLEQASQLLSMGLKPSEIASGYEKALAKAEEILTDSKNVHNPKLVIGKAEDLYNVDLVKTYLLPSITSKLAGNHDFVAGLAADACVEIVPKPVHNFNVVNIGICKILGGDVSSSFIEDGLIFKGGAEGKVKQATNAKVAIFACLFDLTQTETEGTILMNTEETSVEQKVKDMAEAGISVVVAAGKFGDLYIHFLNKYKIMGVRLTSKADLDRLCKAFGAKVRAVICAPPEGSLGKCDNVSVKEIGDTQTVIFDKQSSSKAATVIVKGSSQSILDDAELAIDDGVNAFKALTKDKRLLAGAGATEIELSRRIQLFGATQSEPKQHSISKFATALDVLPKQLAKSCGMKTTEALANLYAAHQNGSTYEGIDVSNSKLVDAKEAGIYDLFNGKLLALKLATNAACNILKIDQLLPGGGATKIDLSGETQRFAESQFRLKQYSIKIFENKLSKFLQKIQKNSKNLQTTQNNDLYPLFELTSSGKRKATFNGFQYHHSYDGDSHVVYRCIHQTTNINCKGVLHLKNCEVINQPQHTCEPVVPAESSLFFSKQNSTHNTPLPSQQQNLSPNISEEDEIVPEPHNSPILKDIQEQQQFASTSSKSTAKGASSIQQTTSRMQTRSMAKESSKIYSSSSNLPPKRIFSSILGEKENVAE</sequence>
<reference evidence="1" key="1">
    <citation type="submission" date="2023-11" db="EMBL/GenBank/DDBJ databases">
        <authorList>
            <person name="Poullet M."/>
        </authorList>
    </citation>
    <scope>NUCLEOTIDE SEQUENCE</scope>
    <source>
        <strain evidence="1">E1834</strain>
    </source>
</reference>
<comment type="caution">
    <text evidence="1">The sequence shown here is derived from an EMBL/GenBank/DDBJ whole genome shotgun (WGS) entry which is preliminary data.</text>
</comment>
<evidence type="ECO:0000313" key="2">
    <source>
        <dbReference type="Proteomes" id="UP001497535"/>
    </source>
</evidence>
<accession>A0ACB1AV79</accession>
<name>A0ACB1AV79_MELEN</name>
<keyword evidence="2" id="KW-1185">Reference proteome</keyword>
<dbReference type="Proteomes" id="UP001497535">
    <property type="component" value="Unassembled WGS sequence"/>
</dbReference>
<gene>
    <name evidence="1" type="ORF">MENTE1834_LOCUS43541</name>
</gene>
<evidence type="ECO:0000313" key="1">
    <source>
        <dbReference type="EMBL" id="CAK5106764.1"/>
    </source>
</evidence>